<dbReference type="GO" id="GO:0009190">
    <property type="term" value="P:cyclic nucleotide biosynthetic process"/>
    <property type="evidence" value="ECO:0007669"/>
    <property type="project" value="InterPro"/>
</dbReference>
<dbReference type="Proteomes" id="UP000199019">
    <property type="component" value="Unassembled WGS sequence"/>
</dbReference>
<evidence type="ECO:0000256" key="2">
    <source>
        <dbReference type="ARBA" id="ARBA00022840"/>
    </source>
</evidence>
<dbReference type="PANTHER" id="PTHR16305">
    <property type="entry name" value="TESTICULAR SOLUBLE ADENYLYL CYCLASE"/>
    <property type="match status" value="1"/>
</dbReference>
<dbReference type="CDD" id="cd07302">
    <property type="entry name" value="CHD"/>
    <property type="match status" value="1"/>
</dbReference>
<evidence type="ECO:0000313" key="5">
    <source>
        <dbReference type="Proteomes" id="UP000199019"/>
    </source>
</evidence>
<dbReference type="GO" id="GO:0035556">
    <property type="term" value="P:intracellular signal transduction"/>
    <property type="evidence" value="ECO:0007669"/>
    <property type="project" value="InterPro"/>
</dbReference>
<dbReference type="AlphaFoldDB" id="A0A1H9TJ23"/>
<dbReference type="Pfam" id="PF00211">
    <property type="entry name" value="Guanylate_cyc"/>
    <property type="match status" value="1"/>
</dbReference>
<dbReference type="SUPFAM" id="SSF55073">
    <property type="entry name" value="Nucleotide cyclase"/>
    <property type="match status" value="1"/>
</dbReference>
<dbReference type="SUPFAM" id="SSF53850">
    <property type="entry name" value="Periplasmic binding protein-like II"/>
    <property type="match status" value="1"/>
</dbReference>
<keyword evidence="2" id="KW-0067">ATP-binding</keyword>
<dbReference type="SUPFAM" id="SSF48452">
    <property type="entry name" value="TPR-like"/>
    <property type="match status" value="1"/>
</dbReference>
<dbReference type="Gene3D" id="3.30.70.1230">
    <property type="entry name" value="Nucleotide cyclase"/>
    <property type="match status" value="1"/>
</dbReference>
<dbReference type="Pfam" id="PF13191">
    <property type="entry name" value="AAA_16"/>
    <property type="match status" value="1"/>
</dbReference>
<reference evidence="5" key="1">
    <citation type="submission" date="2016-10" db="EMBL/GenBank/DDBJ databases">
        <authorList>
            <person name="Varghese N."/>
            <person name="Submissions S."/>
        </authorList>
    </citation>
    <scope>NUCLEOTIDE SEQUENCE [LARGE SCALE GENOMIC DNA]</scope>
    <source>
        <strain evidence="5">CGMCC 1.6963</strain>
    </source>
</reference>
<dbReference type="PANTHER" id="PTHR16305:SF28">
    <property type="entry name" value="GUANYLATE CYCLASE DOMAIN-CONTAINING PROTEIN"/>
    <property type="match status" value="1"/>
</dbReference>
<name>A0A1H9TJ23_9MICO</name>
<proteinExistence type="predicted"/>
<sequence length="1218" mass="134605">MSAHREERRVVTALFADVVGSTPLGERLDPEELKLVLQEAVTRVIAAVEAFGGTVKDLAGDGVLALFGAPVAHEDDPERAVRAGLRIVEDITRYGREVEQAWGIEGFSVRVGVNTGLVVVGDVGAGGRVEYTALGDAMNTAARLQAAARPGSVLVAVDTQRLALHAFAWGEPAALELKGKARPFPAVEALGVSSEPATRRGMDGVEVPTVGRERELAVGASAVEAVLDGSGGVLFVTGEPGIGKTRLLAEIRSAFLAGDPARGRPRFYIGRCVSYGESLPYWPVRDLLRSWLGVVADEPELRVRVTLRRQVDALFGDDAAAVRPYLGALLGLTPDPDDAARLAELSPEALQYRTFEVVRTWAARLAADGPVAFAVEDVHWADPTSLELLRRLAADTDTEALLLLVTARPERDHGSWRLKEDVGREVPHRVREVALDALTGDAGRALLHTLVGAGTLPPDMERRILEPAEGNPFFLEEIVRSLTDAGALVPDEAGGWRFDHDVPVQIPASVEKVVLARIDRLDPVAHETLVAAAVLGRRFGLPLLEGVAPRDPEEVRAALAELQRLDLVRERRRWPEPEFRFKHALIQDAAYRTLVRDQRNQLHRKAAEWLGRRYAGREDEVAGLLAHHWLGADDEERAARHLTRAGDRARQEYALDEAIAHYRVLLPILERRGERRETALVLFKLALALHMSLRFAESNAAYQRAFERWDAPEPLPAPIGDNGGATLRIGGSFLPNDPDPRSAIAWPNIQLCMQLFDRLVEAWPERTIVPSLAERWEIADDGLRYVFHLREGLRWSDGHPLTAHDVEFGIKRVLDPEAPGSSVAIYFVLENGQDHYLRRSHDPSAIGVRALDDRTVEFRLAAPAPYFMSVMNRPDSGPQPRHAIEAAGDSWTVEQVVSGAFRVVQLCDDTVVLERRQGEAPRRGNVARVEFRRAPAQRSLAAYRRDELEVIAVRYTPRLADLMPADTPDATLGPAAWSGYLSFDHSHPDTSKLDLRRALALAVDRERLAAAMPVNMMVATGGVVPPALQGHTPDIALRFDPDLAREHLARAGPAGPLRLAVLEENRSLVAPVVESWRETLGLDVEIYDWTPVELLRFRPPWEAAPIVMTGWLPGYPDPEYYLRLLFQSDSRTNEGGFSHAPFDEVIERARQERSDRGRLELFHQADRMVVADRVGCIPLVYARSMWVVKPHVHGWWEFGKTSANFADLVVDAQRDDGP</sequence>
<evidence type="ECO:0000259" key="3">
    <source>
        <dbReference type="PROSITE" id="PS50125"/>
    </source>
</evidence>
<dbReference type="InterPro" id="IPR011990">
    <property type="entry name" value="TPR-like_helical_dom_sf"/>
</dbReference>
<dbReference type="PROSITE" id="PS50125">
    <property type="entry name" value="GUANYLATE_CYCLASE_2"/>
    <property type="match status" value="1"/>
</dbReference>
<dbReference type="Pfam" id="PF00496">
    <property type="entry name" value="SBP_bac_5"/>
    <property type="match status" value="1"/>
</dbReference>
<evidence type="ECO:0000313" key="4">
    <source>
        <dbReference type="EMBL" id="SER97205.1"/>
    </source>
</evidence>
<keyword evidence="5" id="KW-1185">Reference proteome</keyword>
<organism evidence="4 5">
    <name type="scientific">Pedococcus cremeus</name>
    <dbReference type="NCBI Taxonomy" id="587636"/>
    <lineage>
        <taxon>Bacteria</taxon>
        <taxon>Bacillati</taxon>
        <taxon>Actinomycetota</taxon>
        <taxon>Actinomycetes</taxon>
        <taxon>Micrococcales</taxon>
        <taxon>Intrasporangiaceae</taxon>
        <taxon>Pedococcus</taxon>
    </lineage>
</organism>
<dbReference type="SUPFAM" id="SSF52540">
    <property type="entry name" value="P-loop containing nucleoside triphosphate hydrolases"/>
    <property type="match status" value="1"/>
</dbReference>
<dbReference type="GO" id="GO:0005737">
    <property type="term" value="C:cytoplasm"/>
    <property type="evidence" value="ECO:0007669"/>
    <property type="project" value="TreeGrafter"/>
</dbReference>
<dbReference type="OrthoDB" id="3691954at2"/>
<dbReference type="EMBL" id="FOHB01000002">
    <property type="protein sequence ID" value="SER97205.1"/>
    <property type="molecule type" value="Genomic_DNA"/>
</dbReference>
<dbReference type="GO" id="GO:0004016">
    <property type="term" value="F:adenylate cyclase activity"/>
    <property type="evidence" value="ECO:0007669"/>
    <property type="project" value="TreeGrafter"/>
</dbReference>
<dbReference type="SMART" id="SM00044">
    <property type="entry name" value="CYCc"/>
    <property type="match status" value="1"/>
</dbReference>
<dbReference type="InterPro" id="IPR027417">
    <property type="entry name" value="P-loop_NTPase"/>
</dbReference>
<gene>
    <name evidence="4" type="ORF">SAMN05216199_1638</name>
</gene>
<dbReference type="InterPro" id="IPR029787">
    <property type="entry name" value="Nucleotide_cyclase"/>
</dbReference>
<feature type="domain" description="Guanylate cyclase" evidence="3">
    <location>
        <begin position="12"/>
        <end position="145"/>
    </location>
</feature>
<dbReference type="RefSeq" id="WP_091757032.1">
    <property type="nucleotide sequence ID" value="NZ_FOHB01000002.1"/>
</dbReference>
<dbReference type="STRING" id="587636.SAMN05216199_1638"/>
<dbReference type="InterPro" id="IPR001054">
    <property type="entry name" value="A/G_cyclase"/>
</dbReference>
<dbReference type="InterPro" id="IPR041664">
    <property type="entry name" value="AAA_16"/>
</dbReference>
<dbReference type="InterPro" id="IPR000914">
    <property type="entry name" value="SBP_5_dom"/>
</dbReference>
<dbReference type="Gene3D" id="3.90.76.10">
    <property type="entry name" value="Dipeptide-binding Protein, Domain 1"/>
    <property type="match status" value="1"/>
</dbReference>
<protein>
    <submittedName>
        <fullName evidence="4">AAA ATPase domain-containing protein</fullName>
    </submittedName>
</protein>
<dbReference type="CDD" id="cd08504">
    <property type="entry name" value="PBP2_OppA"/>
    <property type="match status" value="1"/>
</dbReference>
<accession>A0A1H9TJ23</accession>
<dbReference type="GO" id="GO:0005524">
    <property type="term" value="F:ATP binding"/>
    <property type="evidence" value="ECO:0007669"/>
    <property type="project" value="UniProtKB-KW"/>
</dbReference>
<dbReference type="Gene3D" id="3.10.105.10">
    <property type="entry name" value="Dipeptide-binding Protein, Domain 3"/>
    <property type="match status" value="1"/>
</dbReference>
<evidence type="ECO:0000256" key="1">
    <source>
        <dbReference type="ARBA" id="ARBA00022741"/>
    </source>
</evidence>
<keyword evidence="1" id="KW-0547">Nucleotide-binding</keyword>
<dbReference type="Gene3D" id="3.40.190.10">
    <property type="entry name" value="Periplasmic binding protein-like II"/>
    <property type="match status" value="1"/>
</dbReference>